<organism evidence="2 3">
    <name type="scientific">Ensete ventricosum</name>
    <name type="common">Abyssinian banana</name>
    <name type="synonym">Musa ensete</name>
    <dbReference type="NCBI Taxonomy" id="4639"/>
    <lineage>
        <taxon>Eukaryota</taxon>
        <taxon>Viridiplantae</taxon>
        <taxon>Streptophyta</taxon>
        <taxon>Embryophyta</taxon>
        <taxon>Tracheophyta</taxon>
        <taxon>Spermatophyta</taxon>
        <taxon>Magnoliopsida</taxon>
        <taxon>Liliopsida</taxon>
        <taxon>Zingiberales</taxon>
        <taxon>Musaceae</taxon>
        <taxon>Ensete</taxon>
    </lineage>
</organism>
<reference evidence="2 3" key="1">
    <citation type="journal article" date="2014" name="Agronomy (Basel)">
        <title>A Draft Genome Sequence for Ensete ventricosum, the Drought-Tolerant Tree Against Hunger.</title>
        <authorList>
            <person name="Harrison J."/>
            <person name="Moore K.A."/>
            <person name="Paszkiewicz K."/>
            <person name="Jones T."/>
            <person name="Grant M."/>
            <person name="Ambacheew D."/>
            <person name="Muzemil S."/>
            <person name="Studholme D.J."/>
        </authorList>
    </citation>
    <scope>NUCLEOTIDE SEQUENCE [LARGE SCALE GENOMIC DNA]</scope>
</reference>
<dbReference type="Proteomes" id="UP000287651">
    <property type="component" value="Unassembled WGS sequence"/>
</dbReference>
<dbReference type="AlphaFoldDB" id="A0A426ZJY3"/>
<feature type="region of interest" description="Disordered" evidence="1">
    <location>
        <begin position="32"/>
        <end position="88"/>
    </location>
</feature>
<evidence type="ECO:0000256" key="1">
    <source>
        <dbReference type="SAM" id="MobiDB-lite"/>
    </source>
</evidence>
<sequence>MKSGSRTGSGSAAPSTTSAFVAVGVAVLVAEKRPSADEGASLRKRSRKAAPEQPTDASESTTKAPAKKRREPVGKGKEPTEVEEVPEQGYSIKDLCEVEDWAGADGYFASIMKQLKTNEGEDPLTSWWSSISGSTRVWTEGPLAGEYLRGALHPTLAKQLYECSSEELL</sequence>
<proteinExistence type="predicted"/>
<name>A0A426ZJY3_ENSVE</name>
<feature type="compositionally biased region" description="Basic and acidic residues" evidence="1">
    <location>
        <begin position="71"/>
        <end position="80"/>
    </location>
</feature>
<protein>
    <submittedName>
        <fullName evidence="2">Uncharacterized protein</fullName>
    </submittedName>
</protein>
<dbReference type="EMBL" id="AMZH03006249">
    <property type="protein sequence ID" value="RRT64299.1"/>
    <property type="molecule type" value="Genomic_DNA"/>
</dbReference>
<gene>
    <name evidence="2" type="ORF">B296_00029614</name>
</gene>
<evidence type="ECO:0000313" key="2">
    <source>
        <dbReference type="EMBL" id="RRT64299.1"/>
    </source>
</evidence>
<evidence type="ECO:0000313" key="3">
    <source>
        <dbReference type="Proteomes" id="UP000287651"/>
    </source>
</evidence>
<accession>A0A426ZJY3</accession>
<comment type="caution">
    <text evidence="2">The sequence shown here is derived from an EMBL/GenBank/DDBJ whole genome shotgun (WGS) entry which is preliminary data.</text>
</comment>